<feature type="transmembrane region" description="Helical" evidence="1">
    <location>
        <begin position="459"/>
        <end position="479"/>
    </location>
</feature>
<keyword evidence="5" id="KW-1185">Reference proteome</keyword>
<gene>
    <name evidence="4" type="ORF">SAMN05216529_11384</name>
</gene>
<keyword evidence="1" id="KW-0472">Membrane</keyword>
<proteinExistence type="predicted"/>
<dbReference type="Proteomes" id="UP000254051">
    <property type="component" value="Unassembled WGS sequence"/>
</dbReference>
<feature type="transmembrane region" description="Helical" evidence="1">
    <location>
        <begin position="485"/>
        <end position="505"/>
    </location>
</feature>
<feature type="transmembrane region" description="Helical" evidence="1">
    <location>
        <begin position="240"/>
        <end position="261"/>
    </location>
</feature>
<evidence type="ECO:0000259" key="3">
    <source>
        <dbReference type="Pfam" id="PF20990"/>
    </source>
</evidence>
<dbReference type="AlphaFoldDB" id="A0A315ZSX6"/>
<sequence>MKKFGVRSASMILWASIWLFLVFGFGALEGVTVSENSLTEDWAMRTEYFNTDIVINENQSYEITENIGVNFLEPRQGIYRYIPYKGTADIPYYAKITDEKATEPLHVSAERGYWVGRLGSEGVYKSGRQEYQFSYTITPQFQSKEYNIAYYNVTPPQWQNRVPAGSRFTVTFPKDFEHSRLKLYYGTYGETKDTSDILDLSWNGNTLTGILRQDLELGEGITFWAPMENGYFTGTGYLGYLPWMLLLPGVLICLLILFLFLKFGRDEQIIPSIQYQPPDNLDSAAVGYIIDGSVEDKDLLSLIIYWADKGYLRIEERKDHELCLYKLKDLPDDVPSYQSNIFNKLFQGASERKISDLQYQFAGTMEMAKKQLRNSFKNQGYDLIYTRESKISRVAAILCCTLPLAWFMLITGLYSATSALRAGIQVVLWIILLAGVLVFCAGIDTWYSKSSTSRKLTTGIALGMCIFSTSAYAGSYAMRAFKGEIFNYIWVLAPVLIMTGILIFMTGFMKRRTPQCVKWMGHLAGLREFIQTAELDRMNELAKTNPNMFYHIIPYAYVFGLSAVFAEKLKGLSLPAPEWYAPYHNYTFFDYYMFNRLMISGLDKTASTLSMPKPEQTVGSGGSGGFGGMSGGGGFSGGGFGGGGGGSW</sequence>
<feature type="transmembrane region" description="Helical" evidence="1">
    <location>
        <begin position="394"/>
        <end position="414"/>
    </location>
</feature>
<reference evidence="5" key="1">
    <citation type="submission" date="2017-07" db="EMBL/GenBank/DDBJ databases">
        <authorList>
            <person name="Varghese N."/>
            <person name="Submissions S."/>
        </authorList>
    </citation>
    <scope>NUCLEOTIDE SEQUENCE [LARGE SCALE GENOMIC DNA]</scope>
    <source>
        <strain evidence="5">NLAE-zl-C134</strain>
    </source>
</reference>
<protein>
    <submittedName>
        <fullName evidence="4">Predicted membrane protein</fullName>
    </submittedName>
</protein>
<dbReference type="Pfam" id="PF20990">
    <property type="entry name" value="DUF2207_C"/>
    <property type="match status" value="2"/>
</dbReference>
<dbReference type="Pfam" id="PF09972">
    <property type="entry name" value="DUF2207"/>
    <property type="match status" value="1"/>
</dbReference>
<dbReference type="InterPro" id="IPR048389">
    <property type="entry name" value="YciQ-like_C"/>
</dbReference>
<keyword evidence="1" id="KW-1133">Transmembrane helix</keyword>
<dbReference type="EMBL" id="UHJJ01000013">
    <property type="protein sequence ID" value="SUQ15539.1"/>
    <property type="molecule type" value="Genomic_DNA"/>
</dbReference>
<organism evidence="4 5">
    <name type="scientific">Faecalicatena contorta</name>
    <dbReference type="NCBI Taxonomy" id="39482"/>
    <lineage>
        <taxon>Bacteria</taxon>
        <taxon>Bacillati</taxon>
        <taxon>Bacillota</taxon>
        <taxon>Clostridia</taxon>
        <taxon>Lachnospirales</taxon>
        <taxon>Lachnospiraceae</taxon>
        <taxon>Faecalicatena</taxon>
    </lineage>
</organism>
<evidence type="ECO:0000259" key="2">
    <source>
        <dbReference type="Pfam" id="PF09972"/>
    </source>
</evidence>
<evidence type="ECO:0000313" key="5">
    <source>
        <dbReference type="Proteomes" id="UP000254051"/>
    </source>
</evidence>
<dbReference type="InterPro" id="IPR018702">
    <property type="entry name" value="DUF2207"/>
</dbReference>
<feature type="domain" description="Predicted membrane protein YciQ-like C-terminal" evidence="3">
    <location>
        <begin position="274"/>
        <end position="440"/>
    </location>
</feature>
<feature type="transmembrane region" description="Helical" evidence="1">
    <location>
        <begin position="426"/>
        <end position="447"/>
    </location>
</feature>
<feature type="domain" description="Predicted membrane protein YciQ-like C-terminal" evidence="3">
    <location>
        <begin position="448"/>
        <end position="569"/>
    </location>
</feature>
<keyword evidence="1" id="KW-0812">Transmembrane</keyword>
<accession>A0A315ZSX6</accession>
<name>A0A315ZSX6_9FIRM</name>
<dbReference type="RefSeq" id="WP_242992456.1">
    <property type="nucleotide sequence ID" value="NZ_QGDS01000013.1"/>
</dbReference>
<evidence type="ECO:0000256" key="1">
    <source>
        <dbReference type="SAM" id="Phobius"/>
    </source>
</evidence>
<feature type="domain" description="DUF2207" evidence="2">
    <location>
        <begin position="49"/>
        <end position="193"/>
    </location>
</feature>
<evidence type="ECO:0000313" key="4">
    <source>
        <dbReference type="EMBL" id="SUQ15539.1"/>
    </source>
</evidence>